<comment type="caution">
    <text evidence="2">The sequence shown here is derived from an EMBL/GenBank/DDBJ whole genome shotgun (WGS) entry which is preliminary data.</text>
</comment>
<accession>A0AAV1RBU0</accession>
<evidence type="ECO:0000313" key="2">
    <source>
        <dbReference type="EMBL" id="CAK7330107.1"/>
    </source>
</evidence>
<proteinExistence type="predicted"/>
<evidence type="ECO:0000313" key="3">
    <source>
        <dbReference type="Proteomes" id="UP001314170"/>
    </source>
</evidence>
<sequence>MLDERLEKLEMKEMQLEEHEPLEKAGILKERPLKEHAKEFELKERKVSDREVAALRSMLELIADNELEAKFMSKDIINSISYLEKKRSGWTHSSQAPATMDQTQLQGRKNHTVASVPIFLLQLQNLNSKDQLQLQDNKKSLRITDISFNKSGARKQKVSALIAPPHLRRPSFREQLQPQDNNKRPKIYVSADNPEVTSDDANYGGLTETFSGTMKFSASESNAQQ</sequence>
<feature type="region of interest" description="Disordered" evidence="1">
    <location>
        <begin position="174"/>
        <end position="204"/>
    </location>
</feature>
<name>A0AAV1RBU0_9ROSI</name>
<organism evidence="2 3">
    <name type="scientific">Dovyalis caffra</name>
    <dbReference type="NCBI Taxonomy" id="77055"/>
    <lineage>
        <taxon>Eukaryota</taxon>
        <taxon>Viridiplantae</taxon>
        <taxon>Streptophyta</taxon>
        <taxon>Embryophyta</taxon>
        <taxon>Tracheophyta</taxon>
        <taxon>Spermatophyta</taxon>
        <taxon>Magnoliopsida</taxon>
        <taxon>eudicotyledons</taxon>
        <taxon>Gunneridae</taxon>
        <taxon>Pentapetalae</taxon>
        <taxon>rosids</taxon>
        <taxon>fabids</taxon>
        <taxon>Malpighiales</taxon>
        <taxon>Salicaceae</taxon>
        <taxon>Flacourtieae</taxon>
        <taxon>Dovyalis</taxon>
    </lineage>
</organism>
<reference evidence="2 3" key="1">
    <citation type="submission" date="2024-01" db="EMBL/GenBank/DDBJ databases">
        <authorList>
            <person name="Waweru B."/>
        </authorList>
    </citation>
    <scope>NUCLEOTIDE SEQUENCE [LARGE SCALE GENOMIC DNA]</scope>
</reference>
<gene>
    <name evidence="2" type="ORF">DCAF_LOCUS7776</name>
</gene>
<dbReference type="AlphaFoldDB" id="A0AAV1RBU0"/>
<dbReference type="Proteomes" id="UP001314170">
    <property type="component" value="Unassembled WGS sequence"/>
</dbReference>
<protein>
    <submittedName>
        <fullName evidence="2">Uncharacterized protein</fullName>
    </submittedName>
</protein>
<keyword evidence="3" id="KW-1185">Reference proteome</keyword>
<evidence type="ECO:0000256" key="1">
    <source>
        <dbReference type="SAM" id="MobiDB-lite"/>
    </source>
</evidence>
<dbReference type="EMBL" id="CAWUPB010000913">
    <property type="protein sequence ID" value="CAK7330107.1"/>
    <property type="molecule type" value="Genomic_DNA"/>
</dbReference>